<accession>A0A5B0NK21</accession>
<dbReference type="Proteomes" id="UP000325313">
    <property type="component" value="Unassembled WGS sequence"/>
</dbReference>
<dbReference type="EMBL" id="VDEP01000407">
    <property type="protein sequence ID" value="KAA1088179.1"/>
    <property type="molecule type" value="Genomic_DNA"/>
</dbReference>
<dbReference type="AlphaFoldDB" id="A0A5B0NK21"/>
<gene>
    <name evidence="2" type="ORF">PGTUg99_023431</name>
</gene>
<evidence type="ECO:0000313" key="2">
    <source>
        <dbReference type="EMBL" id="KAA1088179.1"/>
    </source>
</evidence>
<comment type="caution">
    <text evidence="2">The sequence shown here is derived from an EMBL/GenBank/DDBJ whole genome shotgun (WGS) entry which is preliminary data.</text>
</comment>
<protein>
    <submittedName>
        <fullName evidence="2">Uncharacterized protein</fullName>
    </submittedName>
</protein>
<feature type="region of interest" description="Disordered" evidence="1">
    <location>
        <begin position="1"/>
        <end position="20"/>
    </location>
</feature>
<name>A0A5B0NK21_PUCGR</name>
<reference evidence="2 3" key="1">
    <citation type="submission" date="2019-05" db="EMBL/GenBank/DDBJ databases">
        <title>Emergence of the Ug99 lineage of the wheat stem rust pathogen through somatic hybridization.</title>
        <authorList>
            <person name="Li F."/>
            <person name="Upadhyaya N.M."/>
            <person name="Sperschneider J."/>
            <person name="Matny O."/>
            <person name="Nguyen-Phuc H."/>
            <person name="Mago R."/>
            <person name="Raley C."/>
            <person name="Miller M.E."/>
            <person name="Silverstein K.A.T."/>
            <person name="Henningsen E."/>
            <person name="Hirsch C.D."/>
            <person name="Visser B."/>
            <person name="Pretorius Z.A."/>
            <person name="Steffenson B.J."/>
            <person name="Schwessinger B."/>
            <person name="Dodds P.N."/>
            <person name="Figueroa M."/>
        </authorList>
    </citation>
    <scope>NUCLEOTIDE SEQUENCE [LARGE SCALE GENOMIC DNA]</scope>
    <source>
        <strain evidence="2 3">Ug99</strain>
    </source>
</reference>
<evidence type="ECO:0000256" key="1">
    <source>
        <dbReference type="SAM" id="MobiDB-lite"/>
    </source>
</evidence>
<sequence length="73" mass="7987">MLWGAVKRQPSEQPIGVGRRHTDLPRLRGVRAAYALCQMTERVRSLAQCERAAPVRAAEHTLLLILPSGGVNG</sequence>
<proteinExistence type="predicted"/>
<organism evidence="2 3">
    <name type="scientific">Puccinia graminis f. sp. tritici</name>
    <dbReference type="NCBI Taxonomy" id="56615"/>
    <lineage>
        <taxon>Eukaryota</taxon>
        <taxon>Fungi</taxon>
        <taxon>Dikarya</taxon>
        <taxon>Basidiomycota</taxon>
        <taxon>Pucciniomycotina</taxon>
        <taxon>Pucciniomycetes</taxon>
        <taxon>Pucciniales</taxon>
        <taxon>Pucciniaceae</taxon>
        <taxon>Puccinia</taxon>
    </lineage>
</organism>
<evidence type="ECO:0000313" key="3">
    <source>
        <dbReference type="Proteomes" id="UP000325313"/>
    </source>
</evidence>